<comment type="caution">
    <text evidence="5">The sequence shown here is derived from an EMBL/GenBank/DDBJ whole genome shotgun (WGS) entry which is preliminary data.</text>
</comment>
<dbReference type="GO" id="GO:0005737">
    <property type="term" value="C:cytoplasm"/>
    <property type="evidence" value="ECO:0007669"/>
    <property type="project" value="TreeGrafter"/>
</dbReference>
<keyword evidence="6" id="KW-1185">Reference proteome</keyword>
<accession>A0A6L2PMD6</accession>
<organism evidence="5 6">
    <name type="scientific">Coptotermes formosanus</name>
    <name type="common">Formosan subterranean termite</name>
    <dbReference type="NCBI Taxonomy" id="36987"/>
    <lineage>
        <taxon>Eukaryota</taxon>
        <taxon>Metazoa</taxon>
        <taxon>Ecdysozoa</taxon>
        <taxon>Arthropoda</taxon>
        <taxon>Hexapoda</taxon>
        <taxon>Insecta</taxon>
        <taxon>Pterygota</taxon>
        <taxon>Neoptera</taxon>
        <taxon>Polyneoptera</taxon>
        <taxon>Dictyoptera</taxon>
        <taxon>Blattodea</taxon>
        <taxon>Blattoidea</taxon>
        <taxon>Termitoidae</taxon>
        <taxon>Rhinotermitidae</taxon>
        <taxon>Coptotermes</taxon>
    </lineage>
</organism>
<dbReference type="Pfam" id="PF13855">
    <property type="entry name" value="LRR_8"/>
    <property type="match status" value="1"/>
</dbReference>
<dbReference type="InterPro" id="IPR032675">
    <property type="entry name" value="LRR_dom_sf"/>
</dbReference>
<evidence type="ECO:0000313" key="5">
    <source>
        <dbReference type="EMBL" id="GFG33556.1"/>
    </source>
</evidence>
<dbReference type="AlphaFoldDB" id="A0A6L2PMD6"/>
<dbReference type="SMART" id="SM00364">
    <property type="entry name" value="LRR_BAC"/>
    <property type="match status" value="9"/>
</dbReference>
<feature type="domain" description="Disease resistance R13L4/SHOC-2-like LRR" evidence="4">
    <location>
        <begin position="88"/>
        <end position="328"/>
    </location>
</feature>
<dbReference type="SMART" id="SM00369">
    <property type="entry name" value="LRR_TYP"/>
    <property type="match status" value="12"/>
</dbReference>
<evidence type="ECO:0000256" key="1">
    <source>
        <dbReference type="ARBA" id="ARBA00022614"/>
    </source>
</evidence>
<evidence type="ECO:0000256" key="2">
    <source>
        <dbReference type="ARBA" id="ARBA00022737"/>
    </source>
</evidence>
<dbReference type="Proteomes" id="UP000502823">
    <property type="component" value="Unassembled WGS sequence"/>
</dbReference>
<feature type="region of interest" description="Disordered" evidence="3">
    <location>
        <begin position="1"/>
        <end position="20"/>
    </location>
</feature>
<dbReference type="InterPro" id="IPR001611">
    <property type="entry name" value="Leu-rich_rpt"/>
</dbReference>
<dbReference type="InterPro" id="IPR003591">
    <property type="entry name" value="Leu-rich_rpt_typical-subtyp"/>
</dbReference>
<gene>
    <name evidence="5" type="ORF">Cfor_12308</name>
</gene>
<dbReference type="Pfam" id="PF00560">
    <property type="entry name" value="LRR_1"/>
    <property type="match status" value="2"/>
</dbReference>
<keyword evidence="2" id="KW-0677">Repeat</keyword>
<dbReference type="SUPFAM" id="SSF52058">
    <property type="entry name" value="L domain-like"/>
    <property type="match status" value="2"/>
</dbReference>
<evidence type="ECO:0000259" key="4">
    <source>
        <dbReference type="Pfam" id="PF23598"/>
    </source>
</evidence>
<protein>
    <recommendedName>
        <fullName evidence="4">Disease resistance R13L4/SHOC-2-like LRR domain-containing protein</fullName>
    </recommendedName>
</protein>
<keyword evidence="1" id="KW-0433">Leucine-rich repeat</keyword>
<dbReference type="OrthoDB" id="2021138at2759"/>
<reference evidence="6" key="1">
    <citation type="submission" date="2020-01" db="EMBL/GenBank/DDBJ databases">
        <title>Draft genome sequence of the Termite Coptotermes fromosanus.</title>
        <authorList>
            <person name="Itakura S."/>
            <person name="Yosikawa Y."/>
            <person name="Umezawa K."/>
        </authorList>
    </citation>
    <scope>NUCLEOTIDE SEQUENCE [LARGE SCALE GENOMIC DNA]</scope>
</reference>
<dbReference type="InterPro" id="IPR055414">
    <property type="entry name" value="LRR_R13L4/SHOC2-like"/>
</dbReference>
<evidence type="ECO:0000256" key="3">
    <source>
        <dbReference type="SAM" id="MobiDB-lite"/>
    </source>
</evidence>
<proteinExistence type="predicted"/>
<dbReference type="InterPro" id="IPR050216">
    <property type="entry name" value="LRR_domain-containing"/>
</dbReference>
<dbReference type="Gene3D" id="3.80.10.10">
    <property type="entry name" value="Ribonuclease Inhibitor"/>
    <property type="match status" value="2"/>
</dbReference>
<dbReference type="PROSITE" id="PS51450">
    <property type="entry name" value="LRR"/>
    <property type="match status" value="3"/>
</dbReference>
<evidence type="ECO:0000313" key="6">
    <source>
        <dbReference type="Proteomes" id="UP000502823"/>
    </source>
</evidence>
<dbReference type="EMBL" id="BLKM01011529">
    <property type="protein sequence ID" value="GFG33556.1"/>
    <property type="molecule type" value="Genomic_DNA"/>
</dbReference>
<dbReference type="InParanoid" id="A0A6L2PMD6"/>
<dbReference type="PANTHER" id="PTHR48051">
    <property type="match status" value="1"/>
</dbReference>
<dbReference type="PANTHER" id="PTHR48051:SF1">
    <property type="entry name" value="RAS SUPPRESSOR PROTEIN 1"/>
    <property type="match status" value="1"/>
</dbReference>
<dbReference type="Pfam" id="PF23598">
    <property type="entry name" value="LRR_14"/>
    <property type="match status" value="1"/>
</dbReference>
<name>A0A6L2PMD6_COPFO</name>
<sequence>MVTMFSEAPTNTVHYDTSEERQDVSLNEVMDKIDTLASHPKNAESASLKPKNGITMLPCSVSSVFRVEPNNVEQLHELICNTELVKNIRELILSHTDLQNLPDIFNPNFENLTHLNLEHNKLSQLPLSMNNLLKLQCLNLSHNCLKVLSDEIGNLSMLQTLKLENNSLVELPGSVCKLINLQQLSVANNSLKILPNDIGELVKLEALNISGNMFEDLPGSLLQLTNLCHFIAASNMLSYLSESFTHLNKLKTLNLSKNSLCEVPFCLFIGLPNISVLDLSYNYIDNFSEAPNCASKLRSLKLDHNGLLRVPRWIFQDMCKYLLQLDISHNTCMNGISNEVFVFSSNLKRLDISNCRLTTTNVIFLRGLRSLEYLNMGNSDDFNKFGNAFWDLPMSDLENSCSLQNLTLCNVGLAALPDDIIQLNRLQHLDLSSNYLTWLPDAFSRLIQLKSCCLSNNGLALLPVQLGKLEALKELNLDGNKLHSLPESMVNLQHLELLDLYSNTFEEVPEILKNMLNLKALDLEYNCFNVLESLKNDNFWDRYVHMKCNIRSRLTGFSARVDCKRPPLDCDTCFSSDDTSSSISICGEETEKEDIPGGNHYSSVIDKEEQENWDNIDEVNDNFDPTILSPSSQKKVCHRRALLVMESLISSPDNFCPADIHAAPVKSWCRSKYVSTLSAQIVEGQFDDVSPGE</sequence>